<dbReference type="SUPFAM" id="SSF55874">
    <property type="entry name" value="ATPase domain of HSP90 chaperone/DNA topoisomerase II/histidine kinase"/>
    <property type="match status" value="1"/>
</dbReference>
<feature type="domain" description="Histidine kinase" evidence="6">
    <location>
        <begin position="54"/>
        <end position="276"/>
    </location>
</feature>
<dbReference type="Pfam" id="PF00512">
    <property type="entry name" value="HisKA"/>
    <property type="match status" value="1"/>
</dbReference>
<dbReference type="InterPro" id="IPR036890">
    <property type="entry name" value="HATPase_C_sf"/>
</dbReference>
<dbReference type="InterPro" id="IPR036097">
    <property type="entry name" value="HisK_dim/P_sf"/>
</dbReference>
<keyword evidence="4" id="KW-0808">Transferase</keyword>
<dbReference type="SMART" id="SM00388">
    <property type="entry name" value="HisKA"/>
    <property type="match status" value="1"/>
</dbReference>
<evidence type="ECO:0000256" key="3">
    <source>
        <dbReference type="ARBA" id="ARBA00022553"/>
    </source>
</evidence>
<dbReference type="InterPro" id="IPR005467">
    <property type="entry name" value="His_kinase_dom"/>
</dbReference>
<accession>X1G4L4</accession>
<feature type="non-terminal residue" evidence="7">
    <location>
        <position position="1"/>
    </location>
</feature>
<dbReference type="PROSITE" id="PS50109">
    <property type="entry name" value="HIS_KIN"/>
    <property type="match status" value="1"/>
</dbReference>
<comment type="catalytic activity">
    <reaction evidence="1">
        <text>ATP + protein L-histidine = ADP + protein N-phospho-L-histidine.</text>
        <dbReference type="EC" id="2.7.13.3"/>
    </reaction>
</comment>
<dbReference type="PRINTS" id="PR00344">
    <property type="entry name" value="BCTRLSENSOR"/>
</dbReference>
<dbReference type="SMART" id="SM00387">
    <property type="entry name" value="HATPase_c"/>
    <property type="match status" value="1"/>
</dbReference>
<evidence type="ECO:0000313" key="7">
    <source>
        <dbReference type="EMBL" id="GAH52187.1"/>
    </source>
</evidence>
<dbReference type="InterPro" id="IPR003594">
    <property type="entry name" value="HATPase_dom"/>
</dbReference>
<dbReference type="GO" id="GO:0000155">
    <property type="term" value="F:phosphorelay sensor kinase activity"/>
    <property type="evidence" value="ECO:0007669"/>
    <property type="project" value="InterPro"/>
</dbReference>
<keyword evidence="3" id="KW-0597">Phosphoprotein</keyword>
<protein>
    <recommendedName>
        <fullName evidence="2">histidine kinase</fullName>
        <ecNumber evidence="2">2.7.13.3</ecNumber>
    </recommendedName>
</protein>
<reference evidence="7" key="1">
    <citation type="journal article" date="2014" name="Front. Microbiol.">
        <title>High frequency of phylogenetically diverse reductive dehalogenase-homologous genes in deep subseafloor sedimentary metagenomes.</title>
        <authorList>
            <person name="Kawai M."/>
            <person name="Futagami T."/>
            <person name="Toyoda A."/>
            <person name="Takaki Y."/>
            <person name="Nishi S."/>
            <person name="Hori S."/>
            <person name="Arai W."/>
            <person name="Tsubouchi T."/>
            <person name="Morono Y."/>
            <person name="Uchiyama I."/>
            <person name="Ito T."/>
            <person name="Fujiyama A."/>
            <person name="Inagaki F."/>
            <person name="Takami H."/>
        </authorList>
    </citation>
    <scope>NUCLEOTIDE SEQUENCE</scope>
    <source>
        <strain evidence="7">Expedition CK06-06</strain>
    </source>
</reference>
<dbReference type="Pfam" id="PF02518">
    <property type="entry name" value="HATPase_c"/>
    <property type="match status" value="1"/>
</dbReference>
<dbReference type="SUPFAM" id="SSF47384">
    <property type="entry name" value="Homodimeric domain of signal transducing histidine kinase"/>
    <property type="match status" value="1"/>
</dbReference>
<dbReference type="GO" id="GO:0009927">
    <property type="term" value="F:histidine phosphotransfer kinase activity"/>
    <property type="evidence" value="ECO:0007669"/>
    <property type="project" value="TreeGrafter"/>
</dbReference>
<dbReference type="PANTHER" id="PTHR43047:SF72">
    <property type="entry name" value="OSMOSENSING HISTIDINE PROTEIN KINASE SLN1"/>
    <property type="match status" value="1"/>
</dbReference>
<dbReference type="AlphaFoldDB" id="X1G4L4"/>
<dbReference type="InterPro" id="IPR004358">
    <property type="entry name" value="Sig_transdc_His_kin-like_C"/>
</dbReference>
<dbReference type="CDD" id="cd00082">
    <property type="entry name" value="HisKA"/>
    <property type="match status" value="1"/>
</dbReference>
<keyword evidence="5" id="KW-0418">Kinase</keyword>
<dbReference type="GO" id="GO:0005886">
    <property type="term" value="C:plasma membrane"/>
    <property type="evidence" value="ECO:0007669"/>
    <property type="project" value="TreeGrafter"/>
</dbReference>
<dbReference type="EMBL" id="BARU01023357">
    <property type="protein sequence ID" value="GAH52187.1"/>
    <property type="molecule type" value="Genomic_DNA"/>
</dbReference>
<dbReference type="InterPro" id="IPR003661">
    <property type="entry name" value="HisK_dim/P_dom"/>
</dbReference>
<dbReference type="PANTHER" id="PTHR43047">
    <property type="entry name" value="TWO-COMPONENT HISTIDINE PROTEIN KINASE"/>
    <property type="match status" value="1"/>
</dbReference>
<sequence length="276" mass="31916">LENIPFLEEEKRLISDIGVRLKDFLIKKESESLIMEENMKLLELSKIRKELVTRISHELKTPLNSVLSASYHLLNFYGDKMEPDITNFFKIIFKGGERLKILINNLLDISRIESGKFELKLEKIDLIEIISECVNDITFFARNREISLNVNLPNEFIFKVNIIKIEQVITNLLSNAIKNTPPKGEVYITFQKNIHYIDIQIKDTGIGLTEEEKKKLFKKFGKIERYGKKFDVDIEGSGLGLYISKNIIELHGGQVLVESDGRNKGSTFIIRLIKER</sequence>
<evidence type="ECO:0000256" key="2">
    <source>
        <dbReference type="ARBA" id="ARBA00012438"/>
    </source>
</evidence>
<gene>
    <name evidence="7" type="ORF">S03H2_37919</name>
</gene>
<dbReference type="Gene3D" id="3.30.565.10">
    <property type="entry name" value="Histidine kinase-like ATPase, C-terminal domain"/>
    <property type="match status" value="1"/>
</dbReference>
<evidence type="ECO:0000256" key="1">
    <source>
        <dbReference type="ARBA" id="ARBA00000085"/>
    </source>
</evidence>
<evidence type="ECO:0000256" key="4">
    <source>
        <dbReference type="ARBA" id="ARBA00022679"/>
    </source>
</evidence>
<dbReference type="Gene3D" id="1.10.287.130">
    <property type="match status" value="1"/>
</dbReference>
<dbReference type="EC" id="2.7.13.3" evidence="2"/>
<evidence type="ECO:0000256" key="5">
    <source>
        <dbReference type="ARBA" id="ARBA00022777"/>
    </source>
</evidence>
<comment type="caution">
    <text evidence="7">The sequence shown here is derived from an EMBL/GenBank/DDBJ whole genome shotgun (WGS) entry which is preliminary data.</text>
</comment>
<proteinExistence type="predicted"/>
<evidence type="ECO:0000259" key="6">
    <source>
        <dbReference type="PROSITE" id="PS50109"/>
    </source>
</evidence>
<name>X1G4L4_9ZZZZ</name>
<organism evidence="7">
    <name type="scientific">marine sediment metagenome</name>
    <dbReference type="NCBI Taxonomy" id="412755"/>
    <lineage>
        <taxon>unclassified sequences</taxon>
        <taxon>metagenomes</taxon>
        <taxon>ecological metagenomes</taxon>
    </lineage>
</organism>
<dbReference type="CDD" id="cd00075">
    <property type="entry name" value="HATPase"/>
    <property type="match status" value="1"/>
</dbReference>